<evidence type="ECO:0000256" key="3">
    <source>
        <dbReference type="ARBA" id="ARBA00022448"/>
    </source>
</evidence>
<dbReference type="SUPFAM" id="SSF53807">
    <property type="entry name" value="Helical backbone' metal receptor"/>
    <property type="match status" value="1"/>
</dbReference>
<feature type="region of interest" description="Disordered" evidence="5">
    <location>
        <begin position="81"/>
        <end position="124"/>
    </location>
</feature>
<dbReference type="Proteomes" id="UP000254291">
    <property type="component" value="Unassembled WGS sequence"/>
</dbReference>
<gene>
    <name evidence="7" type="primary">yfiY</name>
    <name evidence="7" type="ORF">NCTC10742_01969</name>
</gene>
<dbReference type="InterPro" id="IPR002491">
    <property type="entry name" value="ABC_transptr_periplasmic_BD"/>
</dbReference>
<evidence type="ECO:0000259" key="6">
    <source>
        <dbReference type="PROSITE" id="PS50983"/>
    </source>
</evidence>
<reference evidence="7 8" key="1">
    <citation type="submission" date="2018-06" db="EMBL/GenBank/DDBJ databases">
        <authorList>
            <consortium name="Pathogen Informatics"/>
            <person name="Doyle S."/>
        </authorList>
    </citation>
    <scope>NUCLEOTIDE SEQUENCE [LARGE SCALE GENOMIC DNA]</scope>
    <source>
        <strain evidence="7 8">NCTC10742</strain>
    </source>
</reference>
<dbReference type="PANTHER" id="PTHR30532:SF25">
    <property type="entry name" value="IRON(III) DICITRATE-BINDING PERIPLASMIC PROTEIN"/>
    <property type="match status" value="1"/>
</dbReference>
<dbReference type="InterPro" id="IPR051313">
    <property type="entry name" value="Bact_iron-sidero_bind"/>
</dbReference>
<dbReference type="PROSITE" id="PS50983">
    <property type="entry name" value="FE_B12_PBP"/>
    <property type="match status" value="1"/>
</dbReference>
<dbReference type="EMBL" id="UGQM01000001">
    <property type="protein sequence ID" value="STZ42755.1"/>
    <property type="molecule type" value="Genomic_DNA"/>
</dbReference>
<evidence type="ECO:0000256" key="2">
    <source>
        <dbReference type="ARBA" id="ARBA00008814"/>
    </source>
</evidence>
<evidence type="ECO:0000313" key="7">
    <source>
        <dbReference type="EMBL" id="STZ42755.1"/>
    </source>
</evidence>
<dbReference type="AlphaFoldDB" id="A0A378SK60"/>
<protein>
    <submittedName>
        <fullName evidence="7">Periplasmic binding protein</fullName>
    </submittedName>
</protein>
<evidence type="ECO:0000256" key="5">
    <source>
        <dbReference type="SAM" id="MobiDB-lite"/>
    </source>
</evidence>
<keyword evidence="4" id="KW-0732">Signal</keyword>
<dbReference type="Pfam" id="PF01497">
    <property type="entry name" value="Peripla_BP_2"/>
    <property type="match status" value="1"/>
</dbReference>
<dbReference type="GO" id="GO:1901678">
    <property type="term" value="P:iron coordination entity transport"/>
    <property type="evidence" value="ECO:0007669"/>
    <property type="project" value="UniProtKB-ARBA"/>
</dbReference>
<proteinExistence type="inferred from homology"/>
<accession>A0A378SK60</accession>
<evidence type="ECO:0000256" key="4">
    <source>
        <dbReference type="ARBA" id="ARBA00022729"/>
    </source>
</evidence>
<feature type="domain" description="Fe/B12 periplasmic-binding" evidence="6">
    <location>
        <begin position="134"/>
        <end position="405"/>
    </location>
</feature>
<organism evidence="7 8">
    <name type="scientific">Mycolicibacterium gilvum</name>
    <dbReference type="NCBI Taxonomy" id="1804"/>
    <lineage>
        <taxon>Bacteria</taxon>
        <taxon>Bacillati</taxon>
        <taxon>Actinomycetota</taxon>
        <taxon>Actinomycetes</taxon>
        <taxon>Mycobacteriales</taxon>
        <taxon>Mycobacteriaceae</taxon>
        <taxon>Mycolicibacterium</taxon>
    </lineage>
</organism>
<feature type="compositionally biased region" description="Basic and acidic residues" evidence="5">
    <location>
        <begin position="99"/>
        <end position="114"/>
    </location>
</feature>
<evidence type="ECO:0000313" key="8">
    <source>
        <dbReference type="Proteomes" id="UP000254291"/>
    </source>
</evidence>
<dbReference type="Gene3D" id="3.40.50.1980">
    <property type="entry name" value="Nitrogenase molybdenum iron protein domain"/>
    <property type="match status" value="2"/>
</dbReference>
<dbReference type="GO" id="GO:0030288">
    <property type="term" value="C:outer membrane-bounded periplasmic space"/>
    <property type="evidence" value="ECO:0007669"/>
    <property type="project" value="TreeGrafter"/>
</dbReference>
<evidence type="ECO:0000256" key="1">
    <source>
        <dbReference type="ARBA" id="ARBA00004196"/>
    </source>
</evidence>
<comment type="similarity">
    <text evidence="2">Belongs to the bacterial solute-binding protein 8 family.</text>
</comment>
<keyword evidence="3" id="KW-0813">Transport</keyword>
<dbReference type="PANTHER" id="PTHR30532">
    <property type="entry name" value="IRON III DICITRATE-BINDING PERIPLASMIC PROTEIN"/>
    <property type="match status" value="1"/>
</dbReference>
<dbReference type="CDD" id="cd01146">
    <property type="entry name" value="FhuD"/>
    <property type="match status" value="1"/>
</dbReference>
<name>A0A378SK60_9MYCO</name>
<comment type="subcellular location">
    <subcellularLocation>
        <location evidence="1">Cell envelope</location>
    </subcellularLocation>
</comment>
<sequence>MAGHAARRTLTCRDAGECYGLRVLFTGAQAGRRVARSTGLAAVGTAVVVFAAAGCGASGGDGAPEGARSPVETTVTRIAGAGVLGNDRRPDESCAPEPARLDDGPPDREVRNADAHGVTPPIPEVTTVRADPQRIVVLSGDQLDALCALGLQSRIVAAALPDGSDVQPSYLGQLIHDLPGAGTRSDPDLEAIRGAEPDLILGSVALTPEEHPELSEIAPTVFEGPAGAAWKDNLRTVGAATGRAAAADALIEDFDRAADRTGTDNDATHFQASVVQFTETTMRVFGVDSFAGSVLADVGVDRPATQRFTDKPYIEVGITDEDLGDSPDLSLADGDLIYVSFATAQARDRAPKVLESDAWRRLSATRDDRVFAVNNEVWQGDQGPNGIVAARGILADLRWVNSPIN</sequence>